<reference evidence="2 3" key="1">
    <citation type="submission" date="2021-04" db="EMBL/GenBank/DDBJ databases">
        <title>Mariniflexile gromovii gen. nov., sp. nov., a gliding bacterium isolated from the sea urchin Strongylocentrotus intermedius.</title>
        <authorList>
            <person name="Ko S."/>
            <person name="Le V."/>
            <person name="Ahn C.-Y."/>
            <person name="Oh H.-M."/>
        </authorList>
    </citation>
    <scope>NUCLEOTIDE SEQUENCE [LARGE SCALE GENOMIC DNA]</scope>
    <source>
        <strain evidence="2 3">KCTC 12570</strain>
    </source>
</reference>
<dbReference type="Gene3D" id="3.40.630.30">
    <property type="match status" value="1"/>
</dbReference>
<evidence type="ECO:0000259" key="1">
    <source>
        <dbReference type="PROSITE" id="PS51186"/>
    </source>
</evidence>
<feature type="domain" description="N-acetyltransferase" evidence="1">
    <location>
        <begin position="4"/>
        <end position="148"/>
    </location>
</feature>
<comment type="caution">
    <text evidence="2">The sequence shown here is derived from an EMBL/GenBank/DDBJ whole genome shotgun (WGS) entry which is preliminary data.</text>
</comment>
<name>A0ABS4BV60_9FLAO</name>
<dbReference type="SUPFAM" id="SSF55729">
    <property type="entry name" value="Acyl-CoA N-acyltransferases (Nat)"/>
    <property type="match status" value="1"/>
</dbReference>
<dbReference type="Proteomes" id="UP000670776">
    <property type="component" value="Unassembled WGS sequence"/>
</dbReference>
<dbReference type="EC" id="2.3.1.-" evidence="2"/>
<accession>A0ABS4BV60</accession>
<dbReference type="EMBL" id="JAGJCB010000010">
    <property type="protein sequence ID" value="MBP0904479.1"/>
    <property type="molecule type" value="Genomic_DNA"/>
</dbReference>
<dbReference type="InterPro" id="IPR016181">
    <property type="entry name" value="Acyl_CoA_acyltransferase"/>
</dbReference>
<evidence type="ECO:0000313" key="3">
    <source>
        <dbReference type="Proteomes" id="UP000670776"/>
    </source>
</evidence>
<proteinExistence type="predicted"/>
<evidence type="ECO:0000313" key="2">
    <source>
        <dbReference type="EMBL" id="MBP0904479.1"/>
    </source>
</evidence>
<dbReference type="CDD" id="cd04301">
    <property type="entry name" value="NAT_SF"/>
    <property type="match status" value="1"/>
</dbReference>
<gene>
    <name evidence="2" type="ORF">J8H85_11630</name>
</gene>
<dbReference type="PROSITE" id="PS51186">
    <property type="entry name" value="GNAT"/>
    <property type="match status" value="1"/>
</dbReference>
<sequence length="152" mass="17299">MLNYTIKHISATEAYAVRHPVLRAGKPIESCIFDGDDFETTFHLGIFTKNHLVGVCSFLKNNHELLTETSQYQLRGMAVLSEYQSLGLGKLILNHGEVLLTAQNIQIIWCNAREIAVDFYKKMDYKIAGEAFNIKDIGLHYVMHKTLKTKKP</sequence>
<keyword evidence="2" id="KW-0012">Acyltransferase</keyword>
<keyword evidence="3" id="KW-1185">Reference proteome</keyword>
<organism evidence="2 3">
    <name type="scientific">Mariniflexile gromovii</name>
    <dbReference type="NCBI Taxonomy" id="362523"/>
    <lineage>
        <taxon>Bacteria</taxon>
        <taxon>Pseudomonadati</taxon>
        <taxon>Bacteroidota</taxon>
        <taxon>Flavobacteriia</taxon>
        <taxon>Flavobacteriales</taxon>
        <taxon>Flavobacteriaceae</taxon>
        <taxon>Mariniflexile</taxon>
    </lineage>
</organism>
<protein>
    <submittedName>
        <fullName evidence="2">GNAT family N-acetyltransferase</fullName>
        <ecNumber evidence="2">2.3.1.-</ecNumber>
    </submittedName>
</protein>
<dbReference type="GO" id="GO:0016746">
    <property type="term" value="F:acyltransferase activity"/>
    <property type="evidence" value="ECO:0007669"/>
    <property type="project" value="UniProtKB-KW"/>
</dbReference>
<dbReference type="InterPro" id="IPR000182">
    <property type="entry name" value="GNAT_dom"/>
</dbReference>
<keyword evidence="2" id="KW-0808">Transferase</keyword>
<dbReference type="Pfam" id="PF00583">
    <property type="entry name" value="Acetyltransf_1"/>
    <property type="match status" value="1"/>
</dbReference>